<protein>
    <submittedName>
        <fullName evidence="1">DUF4837 family protein</fullName>
    </submittedName>
</protein>
<name>A0A6P0UJW9_9FLAO</name>
<dbReference type="Proteomes" id="UP000468581">
    <property type="component" value="Unassembled WGS sequence"/>
</dbReference>
<accession>A0A6P0UJW9</accession>
<gene>
    <name evidence="1" type="ORF">GWK08_07435</name>
</gene>
<dbReference type="AlphaFoldDB" id="A0A6P0UJW9"/>
<dbReference type="RefSeq" id="WP_163606261.1">
    <property type="nucleotide sequence ID" value="NZ_JAABOO010000001.1"/>
</dbReference>
<keyword evidence="2" id="KW-1185">Reference proteome</keyword>
<evidence type="ECO:0000313" key="2">
    <source>
        <dbReference type="Proteomes" id="UP000468581"/>
    </source>
</evidence>
<dbReference type="Pfam" id="PF16125">
    <property type="entry name" value="DUF4837"/>
    <property type="match status" value="1"/>
</dbReference>
<organism evidence="1 2">
    <name type="scientific">Leptobacterium flavescens</name>
    <dbReference type="NCBI Taxonomy" id="472055"/>
    <lineage>
        <taxon>Bacteria</taxon>
        <taxon>Pseudomonadati</taxon>
        <taxon>Bacteroidota</taxon>
        <taxon>Flavobacteriia</taxon>
        <taxon>Flavobacteriales</taxon>
        <taxon>Flavobacteriaceae</taxon>
        <taxon>Leptobacterium</taxon>
    </lineage>
</organism>
<proteinExistence type="predicted"/>
<reference evidence="1 2" key="1">
    <citation type="submission" date="2020-01" db="EMBL/GenBank/DDBJ databases">
        <title>Leptobacterium flavescens.</title>
        <authorList>
            <person name="Wang G."/>
        </authorList>
    </citation>
    <scope>NUCLEOTIDE SEQUENCE [LARGE SCALE GENOMIC DNA]</scope>
    <source>
        <strain evidence="1 2">KCTC 22160</strain>
    </source>
</reference>
<dbReference type="EMBL" id="JAABOO010000001">
    <property type="protein sequence ID" value="NER13267.1"/>
    <property type="molecule type" value="Genomic_DNA"/>
</dbReference>
<sequence>MKKILWIALVATFFFSCKKGTDEKYLPDSVGAINTLAVVIDNEMWKGKVGDEIRKYFAAPVDGLPWDEPLFSIHQMPPVVFDGFARNSRNIIVVQKEVEPGSGISEDPYAQPQKVAFFKGETDDDIIELIQKGAPKVIRTFKDHELKENVKRMKRSLNKETVLKEKLGISMTMPSVYKVAKQEEDFVWIRRELTKGHMNILAYELPLNGIPNDSTKVEAIIKMRDSIGERYIPGREEGMYMITEKAYAPYVFNASIAGRTSTETKGMWEVKNFFMAGPFINYIVEDKPNGRLLVIEGFTFAPSTNKRDYMFELETILKSLRFEES</sequence>
<dbReference type="InterPro" id="IPR032286">
    <property type="entry name" value="DUF4837"/>
</dbReference>
<evidence type="ECO:0000313" key="1">
    <source>
        <dbReference type="EMBL" id="NER13267.1"/>
    </source>
</evidence>
<comment type="caution">
    <text evidence="1">The sequence shown here is derived from an EMBL/GenBank/DDBJ whole genome shotgun (WGS) entry which is preliminary data.</text>
</comment>
<dbReference type="PROSITE" id="PS51257">
    <property type="entry name" value="PROKAR_LIPOPROTEIN"/>
    <property type="match status" value="1"/>
</dbReference>